<evidence type="ECO:0000256" key="6">
    <source>
        <dbReference type="ARBA" id="ARBA00008480"/>
    </source>
</evidence>
<feature type="binding site" evidence="14">
    <location>
        <position position="244"/>
    </location>
    <ligand>
        <name>a divalent metal cation</name>
        <dbReference type="ChEBI" id="CHEBI:60240"/>
    </ligand>
</feature>
<dbReference type="InterPro" id="IPR001228">
    <property type="entry name" value="IspD"/>
</dbReference>
<organism evidence="16 17">
    <name type="scientific">Rhodoluna lacicola</name>
    <dbReference type="NCBI Taxonomy" id="529884"/>
    <lineage>
        <taxon>Bacteria</taxon>
        <taxon>Bacillati</taxon>
        <taxon>Actinomycetota</taxon>
        <taxon>Actinomycetes</taxon>
        <taxon>Micrococcales</taxon>
        <taxon>Microbacteriaceae</taxon>
        <taxon>Luna cluster</taxon>
        <taxon>Luna-1 subcluster</taxon>
        <taxon>Rhodoluna</taxon>
    </lineage>
</organism>
<feature type="site" description="Positions MEP for the nucleophilic attack" evidence="14">
    <location>
        <position position="212"/>
    </location>
</feature>
<dbReference type="eggNOG" id="COG1211">
    <property type="taxonomic scope" value="Bacteria"/>
</dbReference>
<keyword evidence="8 14" id="KW-0808">Transferase</keyword>
<dbReference type="SUPFAM" id="SSF69765">
    <property type="entry name" value="IpsF-like"/>
    <property type="match status" value="1"/>
</dbReference>
<gene>
    <name evidence="14" type="primary">ispDF</name>
    <name evidence="16" type="ORF">Rhola_00003730</name>
</gene>
<evidence type="ECO:0000259" key="15">
    <source>
        <dbReference type="Pfam" id="PF02542"/>
    </source>
</evidence>
<evidence type="ECO:0000256" key="9">
    <source>
        <dbReference type="ARBA" id="ARBA00022695"/>
    </source>
</evidence>
<dbReference type="GO" id="GO:0016114">
    <property type="term" value="P:terpenoid biosynthetic process"/>
    <property type="evidence" value="ECO:0007669"/>
    <property type="project" value="InterPro"/>
</dbReference>
<comment type="function">
    <text evidence="14">Bifunctional enzyme that catalyzes the formation of 4-diphosphocytidyl-2-C-methyl-D-erythritol from CTP and 2-C-methyl-D-erythritol 4-phosphate (MEP) (IspD), and catalyzes the conversion of 4-diphosphocytidyl-2-C-methyl-D-erythritol 2-phosphate (CDP-ME2P) to 2-C-methyl-D-erythritol 2,4-cyclodiphosphate (ME-CPP) with a corresponding release of cytidine 5-monophosphate (CMP) (IspF).</text>
</comment>
<feature type="region of interest" description="2-C-methyl-D-erythritol 4-phosphate cytidylyltransferase" evidence="14">
    <location>
        <begin position="1"/>
        <end position="235"/>
    </location>
</feature>
<keyword evidence="11 14" id="KW-0414">Isoprene biosynthesis</keyword>
<comment type="pathway">
    <text evidence="5 14">Isoprenoid biosynthesis; isopentenyl diphosphate biosynthesis via DXP pathway; isopentenyl diphosphate from 1-deoxy-D-xylulose 5-phosphate: step 2/6.</text>
</comment>
<evidence type="ECO:0000256" key="11">
    <source>
        <dbReference type="ARBA" id="ARBA00023229"/>
    </source>
</evidence>
<dbReference type="HAMAP" id="MF_00108">
    <property type="entry name" value="IspD"/>
    <property type="match status" value="1"/>
</dbReference>
<dbReference type="PROSITE" id="PS01295">
    <property type="entry name" value="ISPD"/>
    <property type="match status" value="1"/>
</dbReference>
<dbReference type="RefSeq" id="WP_051636185.1">
    <property type="nucleotide sequence ID" value="NZ_CP007490.1"/>
</dbReference>
<dbReference type="GO" id="GO:0019288">
    <property type="term" value="P:isopentenyl diphosphate biosynthetic process, methylerythritol 4-phosphate pathway"/>
    <property type="evidence" value="ECO:0007669"/>
    <property type="project" value="UniProtKB-UniRule"/>
</dbReference>
<keyword evidence="10 14" id="KW-0479">Metal-binding</keyword>
<dbReference type="GO" id="GO:0050518">
    <property type="term" value="F:2-C-methyl-D-erythritol 4-phosphate cytidylyltransferase activity"/>
    <property type="evidence" value="ECO:0007669"/>
    <property type="project" value="UniProtKB-UniRule"/>
</dbReference>
<dbReference type="PATRIC" id="fig|529884.3.peg.355"/>
<dbReference type="InterPro" id="IPR029044">
    <property type="entry name" value="Nucleotide-diphossugar_trans"/>
</dbReference>
<dbReference type="GO" id="GO:0008685">
    <property type="term" value="F:2-C-methyl-D-erythritol 2,4-cyclodiphosphate synthase activity"/>
    <property type="evidence" value="ECO:0007669"/>
    <property type="project" value="UniProtKB-UniRule"/>
</dbReference>
<keyword evidence="17" id="KW-1185">Reference proteome</keyword>
<feature type="binding site" evidence="14">
    <location>
        <begin position="292"/>
        <end position="294"/>
    </location>
    <ligand>
        <name>4-CDP-2-C-methyl-D-erythritol 2-phosphate</name>
        <dbReference type="ChEBI" id="CHEBI:57919"/>
    </ligand>
</feature>
<comment type="catalytic activity">
    <reaction evidence="2 14">
        <text>2-C-methyl-D-erythritol 4-phosphate + CTP + H(+) = 4-CDP-2-C-methyl-D-erythritol + diphosphate</text>
        <dbReference type="Rhea" id="RHEA:13429"/>
        <dbReference type="ChEBI" id="CHEBI:15378"/>
        <dbReference type="ChEBI" id="CHEBI:33019"/>
        <dbReference type="ChEBI" id="CHEBI:37563"/>
        <dbReference type="ChEBI" id="CHEBI:57823"/>
        <dbReference type="ChEBI" id="CHEBI:58262"/>
        <dbReference type="EC" id="2.7.7.60"/>
    </reaction>
</comment>
<feature type="binding site" evidence="14">
    <location>
        <position position="242"/>
    </location>
    <ligand>
        <name>a divalent metal cation</name>
        <dbReference type="ChEBI" id="CHEBI:60240"/>
    </ligand>
</feature>
<keyword evidence="13 14" id="KW-0511">Multifunctional enzyme</keyword>
<evidence type="ECO:0000256" key="1">
    <source>
        <dbReference type="ARBA" id="ARBA00000200"/>
    </source>
</evidence>
<accession>A0A060JLU1</accession>
<feature type="site" description="Transition state stabilizer" evidence="14">
    <location>
        <position position="270"/>
    </location>
</feature>
<evidence type="ECO:0000256" key="4">
    <source>
        <dbReference type="ARBA" id="ARBA00004709"/>
    </source>
</evidence>
<dbReference type="InterPro" id="IPR018294">
    <property type="entry name" value="ISPD_synthase_CS"/>
</dbReference>
<dbReference type="HAMAP" id="MF_00107">
    <property type="entry name" value="IspF"/>
    <property type="match status" value="1"/>
</dbReference>
<dbReference type="HOGENOM" id="CLU_042800_2_5_11"/>
<feature type="binding site" evidence="14">
    <location>
        <position position="278"/>
    </location>
    <ligand>
        <name>a divalent metal cation</name>
        <dbReference type="ChEBI" id="CHEBI:60240"/>
    </ligand>
</feature>
<feature type="binding site" evidence="14">
    <location>
        <begin position="270"/>
        <end position="271"/>
    </location>
    <ligand>
        <name>4-CDP-2-C-methyl-D-erythritol 2-phosphate</name>
        <dbReference type="ChEBI" id="CHEBI:57919"/>
    </ligand>
</feature>
<protein>
    <recommendedName>
        <fullName evidence="14">Bifunctional enzyme IspD/IspF</fullName>
    </recommendedName>
    <domain>
        <recommendedName>
            <fullName evidence="14">2-C-methyl-D-erythritol 4-phosphate cytidylyltransferase</fullName>
            <ecNumber evidence="14">2.7.7.60</ecNumber>
        </recommendedName>
        <alternativeName>
            <fullName evidence="14">4-diphosphocytidyl-2C-methyl-D-erythritol synthase</fullName>
        </alternativeName>
        <alternativeName>
            <fullName evidence="14">MEP cytidylyltransferase</fullName>
            <shortName evidence="14">MCT</shortName>
        </alternativeName>
    </domain>
    <domain>
        <recommendedName>
            <fullName evidence="14">2-C-methyl-D-erythritol 2,4-cyclodiphosphate synthase</fullName>
            <shortName evidence="14">MECDP-synthase</shortName>
            <shortName evidence="14">MECPP-synthase</shortName>
            <shortName evidence="14">MECPS</shortName>
            <ecNumber evidence="14">4.6.1.12</ecNumber>
        </recommendedName>
    </domain>
</protein>
<dbReference type="EMBL" id="CP007490">
    <property type="protein sequence ID" value="AIC47194.1"/>
    <property type="molecule type" value="Genomic_DNA"/>
</dbReference>
<dbReference type="PROSITE" id="PS01350">
    <property type="entry name" value="ISPF"/>
    <property type="match status" value="1"/>
</dbReference>
<dbReference type="eggNOG" id="COG0245">
    <property type="taxonomic scope" value="Bacteria"/>
</dbReference>
<keyword evidence="9 14" id="KW-0548">Nucleotidyltransferase</keyword>
<feature type="binding site" evidence="14">
    <location>
        <begin position="242"/>
        <end position="244"/>
    </location>
    <ligand>
        <name>4-CDP-2-C-methyl-D-erythritol 2-phosphate</name>
        <dbReference type="ChEBI" id="CHEBI:57919"/>
    </ligand>
</feature>
<dbReference type="OrthoDB" id="9802561at2"/>
<feature type="site" description="Transition state stabilizer" evidence="14">
    <location>
        <position position="25"/>
    </location>
</feature>
<comment type="similarity">
    <text evidence="14">In the N-terminal section; belongs to the IspD/TarI cytidylyltransferase family. IspD subfamily.</text>
</comment>
<evidence type="ECO:0000256" key="5">
    <source>
        <dbReference type="ARBA" id="ARBA00004787"/>
    </source>
</evidence>
<sequence length="401" mass="41734">MTSRDLAVVVVAAGLGTRLGADKPKAFVTLAEKTLIEHALENVAEVPALEQVIVAVPAGHEAQTVEIIELALAGKNVRFDVVVGGQTRQQSIANALGVIDPEIEVVLVHDAARALAPASLFTRVASEVRRTGLGVVPVMKIADTVKRVDANVVRETVDREALRVAQTPQGFVAKELLKAYAATTAEHTDDASLVQAHGMQVNAIEGDERAFKITTADDLTAAELRFVAADSDGSLRTGIGTDVHRFTADAEKPLYLGTVIWPGERGLDGHSDGDAVSHAIVDALLSAAGLGDIGANFGVDRPEFAGANGRVFIEATLKLLQQKGFSVRNVAVQIIGNRPKVAPMRAEVEKVLTDIIGSPVTLGATTTDGLGFLGNAEGVAAVATALIAHTNSGPTTAPKVG</sequence>
<dbReference type="InterPro" id="IPR050088">
    <property type="entry name" value="IspD/TarI_cytidylyltransf_bact"/>
</dbReference>
<dbReference type="Proteomes" id="UP000067708">
    <property type="component" value="Chromosome"/>
</dbReference>
<dbReference type="Pfam" id="PF02542">
    <property type="entry name" value="YgbB"/>
    <property type="match status" value="1"/>
</dbReference>
<evidence type="ECO:0000256" key="8">
    <source>
        <dbReference type="ARBA" id="ARBA00022679"/>
    </source>
</evidence>
<dbReference type="Pfam" id="PF01128">
    <property type="entry name" value="IspD"/>
    <property type="match status" value="1"/>
</dbReference>
<dbReference type="PANTHER" id="PTHR32125:SF4">
    <property type="entry name" value="2-C-METHYL-D-ERYTHRITOL 4-PHOSPHATE CYTIDYLYLTRANSFERASE, CHLOROPLASTIC"/>
    <property type="match status" value="1"/>
</dbReference>
<dbReference type="FunFam" id="3.90.550.10:FF:000003">
    <property type="entry name" value="2-C-methyl-D-erythritol 4-phosphate cytidylyltransferase"/>
    <property type="match status" value="1"/>
</dbReference>
<dbReference type="UniPathway" id="UPA00056">
    <property type="reaction ID" value="UER00093"/>
</dbReference>
<dbReference type="AlphaFoldDB" id="A0A060JLU1"/>
<dbReference type="EC" id="4.6.1.12" evidence="14"/>
<dbReference type="NCBIfam" id="TIGR00453">
    <property type="entry name" value="ispD"/>
    <property type="match status" value="1"/>
</dbReference>
<comment type="pathway">
    <text evidence="4 14">Isoprenoid biosynthesis; isopentenyl diphosphate biosynthesis via DXP pathway; isopentenyl diphosphate from 1-deoxy-D-xylulose 5-phosphate: step 4/6.</text>
</comment>
<evidence type="ECO:0000256" key="7">
    <source>
        <dbReference type="ARBA" id="ARBA00009789"/>
    </source>
</evidence>
<feature type="site" description="Transition state stabilizer" evidence="14">
    <location>
        <position position="18"/>
    </location>
</feature>
<keyword evidence="12 14" id="KW-0456">Lyase</keyword>
<comment type="similarity">
    <text evidence="7">Belongs to the IspD/TarI cytidylyltransferase family. IspD subfamily.</text>
</comment>
<evidence type="ECO:0000256" key="2">
    <source>
        <dbReference type="ARBA" id="ARBA00001282"/>
    </source>
</evidence>
<dbReference type="GO" id="GO:0046872">
    <property type="term" value="F:metal ion binding"/>
    <property type="evidence" value="ECO:0007669"/>
    <property type="project" value="UniProtKB-KW"/>
</dbReference>
<feature type="site" description="Positions MEP for the nucleophilic attack" evidence="14">
    <location>
        <position position="159"/>
    </location>
</feature>
<dbReference type="PANTHER" id="PTHR32125">
    <property type="entry name" value="2-C-METHYL-D-ERYTHRITOL 4-PHOSPHATE CYTIDYLYLTRANSFERASE, CHLOROPLASTIC"/>
    <property type="match status" value="1"/>
</dbReference>
<dbReference type="CDD" id="cd02516">
    <property type="entry name" value="CDP-ME_synthetase"/>
    <property type="match status" value="1"/>
</dbReference>
<dbReference type="HAMAP" id="MF_01520">
    <property type="entry name" value="IspDF"/>
    <property type="match status" value="1"/>
</dbReference>
<dbReference type="KEGG" id="rla:Rhola_00003730"/>
<dbReference type="STRING" id="529884.Rhola_00003730"/>
<feature type="site" description="Transition state stabilizer" evidence="14">
    <location>
        <position position="366"/>
    </location>
</feature>
<evidence type="ECO:0000256" key="13">
    <source>
        <dbReference type="ARBA" id="ARBA00023268"/>
    </source>
</evidence>
<comment type="cofactor">
    <cofactor evidence="3 14">
        <name>a divalent metal cation</name>
        <dbReference type="ChEBI" id="CHEBI:60240"/>
    </cofactor>
</comment>
<evidence type="ECO:0000256" key="10">
    <source>
        <dbReference type="ARBA" id="ARBA00022723"/>
    </source>
</evidence>
<name>A0A060JLU1_9MICO</name>
<dbReference type="InterPro" id="IPR003526">
    <property type="entry name" value="MECDP_synthase"/>
</dbReference>
<evidence type="ECO:0000313" key="17">
    <source>
        <dbReference type="Proteomes" id="UP000067708"/>
    </source>
</evidence>
<evidence type="ECO:0000256" key="14">
    <source>
        <dbReference type="HAMAP-Rule" id="MF_01520"/>
    </source>
</evidence>
<feature type="binding site" evidence="14">
    <location>
        <position position="372"/>
    </location>
    <ligand>
        <name>4-CDP-2-C-methyl-D-erythritol 2-phosphate</name>
        <dbReference type="ChEBI" id="CHEBI:57919"/>
    </ligand>
</feature>
<feature type="binding site" evidence="14">
    <location>
        <begin position="365"/>
        <end position="368"/>
    </location>
    <ligand>
        <name>4-CDP-2-C-methyl-D-erythritol 2-phosphate</name>
        <dbReference type="ChEBI" id="CHEBI:57919"/>
    </ligand>
</feature>
<dbReference type="InterPro" id="IPR026596">
    <property type="entry name" value="IspD/F"/>
</dbReference>
<dbReference type="InterPro" id="IPR036571">
    <property type="entry name" value="MECDP_synthase_sf"/>
</dbReference>
<dbReference type="Gene3D" id="3.90.550.10">
    <property type="entry name" value="Spore Coat Polysaccharide Biosynthesis Protein SpsA, Chain A"/>
    <property type="match status" value="1"/>
</dbReference>
<evidence type="ECO:0000256" key="3">
    <source>
        <dbReference type="ARBA" id="ARBA00001968"/>
    </source>
</evidence>
<dbReference type="CDD" id="cd00554">
    <property type="entry name" value="MECDP_synthase"/>
    <property type="match status" value="1"/>
</dbReference>
<evidence type="ECO:0000256" key="12">
    <source>
        <dbReference type="ARBA" id="ARBA00023239"/>
    </source>
</evidence>
<feature type="region of interest" description="2-C-methyl-D-erythritol 2,4-cyclodiphosphate synthase" evidence="14">
    <location>
        <begin position="236"/>
        <end position="401"/>
    </location>
</feature>
<dbReference type="InterPro" id="IPR034683">
    <property type="entry name" value="IspD/TarI"/>
</dbReference>
<dbReference type="InterPro" id="IPR020555">
    <property type="entry name" value="MECDP_synthase_CS"/>
</dbReference>
<comment type="catalytic activity">
    <reaction evidence="1 14">
        <text>4-CDP-2-C-methyl-D-erythritol 2-phosphate = 2-C-methyl-D-erythritol 2,4-cyclic diphosphate + CMP</text>
        <dbReference type="Rhea" id="RHEA:23864"/>
        <dbReference type="ChEBI" id="CHEBI:57919"/>
        <dbReference type="ChEBI" id="CHEBI:58483"/>
        <dbReference type="ChEBI" id="CHEBI:60377"/>
        <dbReference type="EC" id="4.6.1.12"/>
    </reaction>
</comment>
<dbReference type="Gene3D" id="3.30.1330.50">
    <property type="entry name" value="2-C-methyl-D-erythritol 2,4-cyclodiphosphate synthase"/>
    <property type="match status" value="1"/>
</dbReference>
<comment type="caution">
    <text evidence="14">Lacks conserved residue(s) required for the propagation of feature annotation.</text>
</comment>
<dbReference type="SUPFAM" id="SSF53448">
    <property type="entry name" value="Nucleotide-diphospho-sugar transferases"/>
    <property type="match status" value="1"/>
</dbReference>
<dbReference type="FunFam" id="3.30.1330.50:FF:000003">
    <property type="entry name" value="2-C-methyl-D-erythritol 2,4-cyclodiphosphate synthase"/>
    <property type="match status" value="1"/>
</dbReference>
<feature type="domain" description="2-C-methyl-D-erythritol 2,4-cyclodiphosphate synthase" evidence="15">
    <location>
        <begin position="236"/>
        <end position="387"/>
    </location>
</feature>
<dbReference type="NCBIfam" id="TIGR00151">
    <property type="entry name" value="ispF"/>
    <property type="match status" value="1"/>
</dbReference>
<comment type="similarity">
    <text evidence="6">Belongs to the IspF family.</text>
</comment>
<proteinExistence type="inferred from homology"/>
<reference evidence="16 17" key="1">
    <citation type="journal article" date="2014" name="Int. J. Syst. Evol. Microbiol.">
        <title>Rhodoluna lacicola gen. nov., sp. nov., a planktonic freshwater bacterium with stream-lined genome.</title>
        <authorList>
            <person name="Hahn M."/>
            <person name="Schmidt J."/>
            <person name="Taipale S.J."/>
            <person name="Doolittle W.F."/>
            <person name="Koll U."/>
        </authorList>
    </citation>
    <scope>NUCLEOTIDE SEQUENCE [LARGE SCALE GENOMIC DNA]</scope>
    <source>
        <strain evidence="16 17">MWH-Ta8</strain>
    </source>
</reference>
<comment type="similarity">
    <text evidence="14">In the C-terminal section; belongs to the IspF family.</text>
</comment>
<evidence type="ECO:0000313" key="16">
    <source>
        <dbReference type="EMBL" id="AIC47194.1"/>
    </source>
</evidence>
<dbReference type="EC" id="2.7.7.60" evidence="14"/>